<dbReference type="EMBL" id="JAEKCB010000005">
    <property type="protein sequence ID" value="MBJ2118269.1"/>
    <property type="molecule type" value="Genomic_DNA"/>
</dbReference>
<name>A0ABS0W4N1_9GAMM</name>
<keyword evidence="3" id="KW-1185">Reference proteome</keyword>
<feature type="transmembrane region" description="Helical" evidence="1">
    <location>
        <begin position="6"/>
        <end position="29"/>
    </location>
</feature>
<gene>
    <name evidence="2" type="ORF">JFQ69_11440</name>
</gene>
<evidence type="ECO:0008006" key="4">
    <source>
        <dbReference type="Google" id="ProtNLM"/>
    </source>
</evidence>
<organism evidence="2 3">
    <name type="scientific">Proteus penneri</name>
    <dbReference type="NCBI Taxonomy" id="102862"/>
    <lineage>
        <taxon>Bacteria</taxon>
        <taxon>Pseudomonadati</taxon>
        <taxon>Pseudomonadota</taxon>
        <taxon>Gammaproteobacteria</taxon>
        <taxon>Enterobacterales</taxon>
        <taxon>Morganellaceae</taxon>
        <taxon>Proteus</taxon>
    </lineage>
</organism>
<comment type="caution">
    <text evidence="2">The sequence shown here is derived from an EMBL/GenBank/DDBJ whole genome shotgun (WGS) entry which is preliminary data.</text>
</comment>
<dbReference type="RefSeq" id="WP_198813271.1">
    <property type="nucleotide sequence ID" value="NZ_CAXOSF010000011.1"/>
</dbReference>
<evidence type="ECO:0000313" key="3">
    <source>
        <dbReference type="Proteomes" id="UP000619976"/>
    </source>
</evidence>
<reference evidence="2 3" key="1">
    <citation type="submission" date="2020-12" db="EMBL/GenBank/DDBJ databases">
        <title>Enhanced detection system for hospital associated transmission using whole genome sequencing surveillance.</title>
        <authorList>
            <person name="Harrison L.H."/>
            <person name="Van Tyne D."/>
            <person name="Marsh J.W."/>
            <person name="Griffith M.P."/>
            <person name="Snyder D.J."/>
            <person name="Cooper V.S."/>
            <person name="Mustapha M."/>
        </authorList>
    </citation>
    <scope>NUCLEOTIDE SEQUENCE [LARGE SCALE GENOMIC DNA]</scope>
    <source>
        <strain evidence="2 3">PR00195</strain>
    </source>
</reference>
<evidence type="ECO:0000256" key="1">
    <source>
        <dbReference type="SAM" id="Phobius"/>
    </source>
</evidence>
<accession>A0ABS0W4N1</accession>
<protein>
    <recommendedName>
        <fullName evidence="4">DUF1311 domain-containing protein</fullName>
    </recommendedName>
</protein>
<keyword evidence="1" id="KW-0812">Transmembrane</keyword>
<keyword evidence="1" id="KW-0472">Membrane</keyword>
<proteinExistence type="predicted"/>
<sequence length="178" mass="20171">MTTDTMSYITLGVSILALLASAFSAWMYFNANRIAIKANAAAEKANINSQTAIDMQKSSLNLQEAALESQLNSSITSAAGNIQQAVLALSNKNEDDKNIEIFEQNLKTAQELWLNSYDQACMSYREGKLNKETFKKTYHVSIRSIVENKNLESFFYPESKSRYQSIHIVYKEWETSQR</sequence>
<keyword evidence="1" id="KW-1133">Transmembrane helix</keyword>
<evidence type="ECO:0000313" key="2">
    <source>
        <dbReference type="EMBL" id="MBJ2118269.1"/>
    </source>
</evidence>
<dbReference type="Proteomes" id="UP000619976">
    <property type="component" value="Unassembled WGS sequence"/>
</dbReference>